<evidence type="ECO:0000256" key="6">
    <source>
        <dbReference type="SAM" id="Phobius"/>
    </source>
</evidence>
<organism evidence="8 9">
    <name type="scientific">Halarcobacter ebronensis</name>
    <dbReference type="NCBI Taxonomy" id="1462615"/>
    <lineage>
        <taxon>Bacteria</taxon>
        <taxon>Pseudomonadati</taxon>
        <taxon>Campylobacterota</taxon>
        <taxon>Epsilonproteobacteria</taxon>
        <taxon>Campylobacterales</taxon>
        <taxon>Arcobacteraceae</taxon>
        <taxon>Halarcobacter</taxon>
    </lineage>
</organism>
<dbReference type="GO" id="GO:0005248">
    <property type="term" value="F:voltage-gated sodium channel activity"/>
    <property type="evidence" value="ECO:0007669"/>
    <property type="project" value="TreeGrafter"/>
</dbReference>
<keyword evidence="5" id="KW-0175">Coiled coil</keyword>
<comment type="subcellular location">
    <subcellularLocation>
        <location evidence="1">Membrane</location>
        <topology evidence="1">Multi-pass membrane protein</topology>
    </subcellularLocation>
</comment>
<feature type="transmembrane region" description="Helical" evidence="6">
    <location>
        <begin position="122"/>
        <end position="147"/>
    </location>
</feature>
<dbReference type="Proteomes" id="UP000290172">
    <property type="component" value="Unassembled WGS sequence"/>
</dbReference>
<dbReference type="Gene3D" id="1.20.120.350">
    <property type="entry name" value="Voltage-gated potassium channels. Chain C"/>
    <property type="match status" value="1"/>
</dbReference>
<dbReference type="PANTHER" id="PTHR10037">
    <property type="entry name" value="VOLTAGE-GATED CATION CHANNEL CALCIUM AND SODIUM"/>
    <property type="match status" value="1"/>
</dbReference>
<reference evidence="8 9" key="1">
    <citation type="submission" date="2017-10" db="EMBL/GenBank/DDBJ databases">
        <title>Genomics of the genus Arcobacter.</title>
        <authorList>
            <person name="Perez-Cataluna A."/>
            <person name="Figueras M.J."/>
        </authorList>
    </citation>
    <scope>NUCLEOTIDE SEQUENCE [LARGE SCALE GENOMIC DNA]</scope>
    <source>
        <strain evidence="8 9">CECT 8993</strain>
    </source>
</reference>
<dbReference type="EMBL" id="PDKJ01000007">
    <property type="protein sequence ID" value="RXJ67937.1"/>
    <property type="molecule type" value="Genomic_DNA"/>
</dbReference>
<name>A0A4Q0YC49_9BACT</name>
<dbReference type="InterPro" id="IPR027359">
    <property type="entry name" value="Volt_channel_dom_sf"/>
</dbReference>
<dbReference type="GO" id="GO:0001518">
    <property type="term" value="C:voltage-gated sodium channel complex"/>
    <property type="evidence" value="ECO:0007669"/>
    <property type="project" value="TreeGrafter"/>
</dbReference>
<keyword evidence="3 6" id="KW-1133">Transmembrane helix</keyword>
<evidence type="ECO:0000259" key="7">
    <source>
        <dbReference type="Pfam" id="PF00520"/>
    </source>
</evidence>
<feature type="transmembrane region" description="Helical" evidence="6">
    <location>
        <begin position="51"/>
        <end position="69"/>
    </location>
</feature>
<feature type="transmembrane region" description="Helical" evidence="6">
    <location>
        <begin position="81"/>
        <end position="101"/>
    </location>
</feature>
<comment type="caution">
    <text evidence="8">The sequence shown here is derived from an EMBL/GenBank/DDBJ whole genome shotgun (WGS) entry which is preliminary data.</text>
</comment>
<protein>
    <submittedName>
        <fullName evidence="8">Ion transporter</fullName>
    </submittedName>
</protein>
<evidence type="ECO:0000256" key="4">
    <source>
        <dbReference type="ARBA" id="ARBA00023136"/>
    </source>
</evidence>
<feature type="transmembrane region" description="Helical" evidence="6">
    <location>
        <begin position="12"/>
        <end position="31"/>
    </location>
</feature>
<feature type="coiled-coil region" evidence="5">
    <location>
        <begin position="240"/>
        <end position="267"/>
    </location>
</feature>
<evidence type="ECO:0000256" key="2">
    <source>
        <dbReference type="ARBA" id="ARBA00022692"/>
    </source>
</evidence>
<dbReference type="RefSeq" id="WP_128981269.1">
    <property type="nucleotide sequence ID" value="NZ_PDKJ01000007.1"/>
</dbReference>
<dbReference type="PANTHER" id="PTHR10037:SF62">
    <property type="entry name" value="SODIUM CHANNEL PROTEIN 60E"/>
    <property type="match status" value="1"/>
</dbReference>
<evidence type="ECO:0000256" key="5">
    <source>
        <dbReference type="SAM" id="Coils"/>
    </source>
</evidence>
<accession>A0A4Q0YC49</accession>
<evidence type="ECO:0000256" key="1">
    <source>
        <dbReference type="ARBA" id="ARBA00004141"/>
    </source>
</evidence>
<evidence type="ECO:0000256" key="3">
    <source>
        <dbReference type="ARBA" id="ARBA00022989"/>
    </source>
</evidence>
<dbReference type="Pfam" id="PF00520">
    <property type="entry name" value="Ion_trans"/>
    <property type="match status" value="1"/>
</dbReference>
<feature type="domain" description="Ion transport" evidence="7">
    <location>
        <begin position="13"/>
        <end position="227"/>
    </location>
</feature>
<dbReference type="InterPro" id="IPR005821">
    <property type="entry name" value="Ion_trans_dom"/>
</dbReference>
<dbReference type="SUPFAM" id="SSF81324">
    <property type="entry name" value="Voltage-gated potassium channels"/>
    <property type="match status" value="1"/>
</dbReference>
<keyword evidence="4 6" id="KW-0472">Membrane</keyword>
<dbReference type="AlphaFoldDB" id="A0A4Q0YC49"/>
<dbReference type="Gene3D" id="1.10.287.70">
    <property type="match status" value="1"/>
</dbReference>
<proteinExistence type="predicted"/>
<keyword evidence="2 6" id="KW-0812">Transmembrane</keyword>
<evidence type="ECO:0000313" key="8">
    <source>
        <dbReference type="EMBL" id="RXJ67937.1"/>
    </source>
</evidence>
<dbReference type="InterPro" id="IPR043203">
    <property type="entry name" value="VGCC_Ca_Na"/>
</dbReference>
<gene>
    <name evidence="8" type="ORF">CRV08_08970</name>
</gene>
<feature type="transmembrane region" description="Helical" evidence="6">
    <location>
        <begin position="196"/>
        <end position="218"/>
    </location>
</feature>
<evidence type="ECO:0000313" key="9">
    <source>
        <dbReference type="Proteomes" id="UP000290172"/>
    </source>
</evidence>
<sequence>MYRSIESLVKSSQFQSFIIGLIILNGISMGLETSKTIMSSYSSFILTFDKFVIAIFTLEIALRIFVYRVSFFKDPWSLFDFFIVLISLFPANESFAIFRILRVFRLFRLITVVPQMRKIVSALLSVIPGMLSIMALMSLIFYIFAIMATNLYGENFPEWFGTLGDSFYTLFQVMTLESWSMGIVRPIMEQHPYAWLFFIPFIFLATFVMINLIVAVIVDAMAVLKTEEESNIITEVRGSENSIHDEIKELKSEIKELKEFLINKKRD</sequence>